<evidence type="ECO:0000313" key="1">
    <source>
        <dbReference type="EMBL" id="TNJ43729.1"/>
    </source>
</evidence>
<organism evidence="1 2">
    <name type="scientific">Allotamlana fucoidanivorans</name>
    <dbReference type="NCBI Taxonomy" id="2583814"/>
    <lineage>
        <taxon>Bacteria</taxon>
        <taxon>Pseudomonadati</taxon>
        <taxon>Bacteroidota</taxon>
        <taxon>Flavobacteriia</taxon>
        <taxon>Flavobacteriales</taxon>
        <taxon>Flavobacteriaceae</taxon>
        <taxon>Allotamlana</taxon>
    </lineage>
</organism>
<dbReference type="RefSeq" id="WP_139697406.1">
    <property type="nucleotide sequence ID" value="NZ_CP074074.1"/>
</dbReference>
<reference evidence="1 2" key="1">
    <citation type="submission" date="2019-05" db="EMBL/GenBank/DDBJ databases">
        <title>Tamlana fucoidanivorans sp. nov., isolated from the surface of algae collected from Fujian province in China.</title>
        <authorList>
            <person name="Li J."/>
        </authorList>
    </citation>
    <scope>NUCLEOTIDE SEQUENCE [LARGE SCALE GENOMIC DNA]</scope>
    <source>
        <strain evidence="1 2">CW2-9</strain>
    </source>
</reference>
<evidence type="ECO:0000313" key="2">
    <source>
        <dbReference type="Proteomes" id="UP000308713"/>
    </source>
</evidence>
<accession>A0A5C4SIS3</accession>
<name>A0A5C4SIS3_9FLAO</name>
<sequence>MAPINFEKDIKEKVNNRRLEPSKKAWDNLSHQLDVEISPRHNTRYWRIGLAASVAAFLFYIVSHKQEPFIDSNKIISQEVLTEVEQHNIIEVADTVKNDQEASSVNHDNTLSLITTSETEIHVTTITQSSLNNQEQTHTKVKNLNEDVLQERSIIEEQKIKSIVAQVEILASNKQVVTDADIEALLKAAEQDIALSRLNNEQQSVDANALLQEVEEELDQSFRTRVFEAIKAKYNTVKTAVAQRNE</sequence>
<keyword evidence="2" id="KW-1185">Reference proteome</keyword>
<dbReference type="OrthoDB" id="1247025at2"/>
<dbReference type="Proteomes" id="UP000308713">
    <property type="component" value="Unassembled WGS sequence"/>
</dbReference>
<proteinExistence type="predicted"/>
<dbReference type="EMBL" id="VDCS01000009">
    <property type="protein sequence ID" value="TNJ43729.1"/>
    <property type="molecule type" value="Genomic_DNA"/>
</dbReference>
<gene>
    <name evidence="1" type="ORF">FGF67_10170</name>
</gene>
<dbReference type="AlphaFoldDB" id="A0A5C4SIS3"/>
<protein>
    <submittedName>
        <fullName evidence="1">Uncharacterized protein</fullName>
    </submittedName>
</protein>
<comment type="caution">
    <text evidence="1">The sequence shown here is derived from an EMBL/GenBank/DDBJ whole genome shotgun (WGS) entry which is preliminary data.</text>
</comment>